<organism evidence="2">
    <name type="scientific">Pararge aegeria</name>
    <name type="common">speckled wood butterfly</name>
    <dbReference type="NCBI Taxonomy" id="116150"/>
    <lineage>
        <taxon>Eukaryota</taxon>
        <taxon>Metazoa</taxon>
        <taxon>Ecdysozoa</taxon>
        <taxon>Arthropoda</taxon>
        <taxon>Hexapoda</taxon>
        <taxon>Insecta</taxon>
        <taxon>Pterygota</taxon>
        <taxon>Neoptera</taxon>
        <taxon>Endopterygota</taxon>
        <taxon>Lepidoptera</taxon>
        <taxon>Glossata</taxon>
        <taxon>Ditrysia</taxon>
        <taxon>Papilionoidea</taxon>
        <taxon>Nymphalidae</taxon>
        <taxon>Satyrinae</taxon>
        <taxon>Satyrini</taxon>
        <taxon>Parargina</taxon>
        <taxon>Pararge</taxon>
    </lineage>
</organism>
<protein>
    <submittedName>
        <fullName evidence="2">Uncharacterized protein</fullName>
    </submittedName>
</protein>
<reference evidence="2" key="1">
    <citation type="journal article" date="2013" name="BMC Genomics">
        <title>Unscrambling butterfly oogenesis.</title>
        <authorList>
            <person name="Carter J.M."/>
            <person name="Baker S.C."/>
            <person name="Pink R."/>
            <person name="Carter D.R."/>
            <person name="Collins A."/>
            <person name="Tomlin J."/>
            <person name="Gibbs M."/>
            <person name="Breuker C.J."/>
        </authorList>
    </citation>
    <scope>NUCLEOTIDE SEQUENCE</scope>
    <source>
        <tissue evidence="2">Ovary</tissue>
    </source>
</reference>
<feature type="region of interest" description="Disordered" evidence="1">
    <location>
        <begin position="1"/>
        <end position="22"/>
    </location>
</feature>
<feature type="non-terminal residue" evidence="2">
    <location>
        <position position="113"/>
    </location>
</feature>
<dbReference type="AlphaFoldDB" id="S4P344"/>
<feature type="compositionally biased region" description="Basic and acidic residues" evidence="1">
    <location>
        <begin position="1"/>
        <end position="13"/>
    </location>
</feature>
<name>S4P344_9NEOP</name>
<dbReference type="EMBL" id="GAIX01011735">
    <property type="protein sequence ID" value="JAA80825.1"/>
    <property type="molecule type" value="Transcribed_RNA"/>
</dbReference>
<reference evidence="2" key="2">
    <citation type="submission" date="2013-05" db="EMBL/GenBank/DDBJ databases">
        <authorList>
            <person name="Carter J.-M."/>
            <person name="Baker S.C."/>
            <person name="Pink R."/>
            <person name="Carter D.R.F."/>
            <person name="Collins A."/>
            <person name="Tomlin J."/>
            <person name="Gibbs M."/>
            <person name="Breuker C.J."/>
        </authorList>
    </citation>
    <scope>NUCLEOTIDE SEQUENCE</scope>
    <source>
        <tissue evidence="2">Ovary</tissue>
    </source>
</reference>
<proteinExistence type="predicted"/>
<evidence type="ECO:0000256" key="1">
    <source>
        <dbReference type="SAM" id="MobiDB-lite"/>
    </source>
</evidence>
<evidence type="ECO:0000313" key="2">
    <source>
        <dbReference type="EMBL" id="JAA80825.1"/>
    </source>
</evidence>
<accession>S4P344</accession>
<sequence length="113" mass="12330">MTSTETEKRRATEDGADPETEENHVIETYVVQKKEMTEKTGTAIGGIEIVEIGTRTAAIEIGTGTAIRIENVKEKGKNGVARIKKENVVKIGKKAATNIYHEESGAAKKKKFV</sequence>